<evidence type="ECO:0000313" key="1">
    <source>
        <dbReference type="EMBL" id="KKK78131.1"/>
    </source>
</evidence>
<reference evidence="1" key="1">
    <citation type="journal article" date="2015" name="Nature">
        <title>Complex archaea that bridge the gap between prokaryotes and eukaryotes.</title>
        <authorList>
            <person name="Spang A."/>
            <person name="Saw J.H."/>
            <person name="Jorgensen S.L."/>
            <person name="Zaremba-Niedzwiedzka K."/>
            <person name="Martijn J."/>
            <person name="Lind A.E."/>
            <person name="van Eijk R."/>
            <person name="Schleper C."/>
            <person name="Guy L."/>
            <person name="Ettema T.J."/>
        </authorList>
    </citation>
    <scope>NUCLEOTIDE SEQUENCE</scope>
</reference>
<dbReference type="PANTHER" id="PTHR42685:SF18">
    <property type="entry name" value="DIGERANYLGERANYLGLYCEROPHOSPHOLIPID REDUCTASE"/>
    <property type="match status" value="1"/>
</dbReference>
<comment type="caution">
    <text evidence="1">The sequence shown here is derived from an EMBL/GenBank/DDBJ whole genome shotgun (WGS) entry which is preliminary data.</text>
</comment>
<protein>
    <recommendedName>
        <fullName evidence="2">FAD-binding domain-containing protein</fullName>
    </recommendedName>
</protein>
<feature type="non-terminal residue" evidence="1">
    <location>
        <position position="291"/>
    </location>
</feature>
<proteinExistence type="predicted"/>
<organism evidence="1">
    <name type="scientific">marine sediment metagenome</name>
    <dbReference type="NCBI Taxonomy" id="412755"/>
    <lineage>
        <taxon>unclassified sequences</taxon>
        <taxon>metagenomes</taxon>
        <taxon>ecological metagenomes</taxon>
    </lineage>
</organism>
<dbReference type="InterPro" id="IPR036188">
    <property type="entry name" value="FAD/NAD-bd_sf"/>
</dbReference>
<evidence type="ECO:0008006" key="2">
    <source>
        <dbReference type="Google" id="ProtNLM"/>
    </source>
</evidence>
<dbReference type="AlphaFoldDB" id="A0A0F9B0N6"/>
<accession>A0A0F9B0N6</accession>
<gene>
    <name evidence="1" type="ORF">LCGC14_2846630</name>
</gene>
<name>A0A0F9B0N6_9ZZZZ</name>
<dbReference type="PANTHER" id="PTHR42685">
    <property type="entry name" value="GERANYLGERANYL DIPHOSPHATE REDUCTASE"/>
    <property type="match status" value="1"/>
</dbReference>
<sequence length="291" mass="31576">MPPRRTKTDAQRSRLGGHFDVLICGASFAGLTVARELAGARCADGSAPRVLLLDRHEIGAHQTSACAAPTEWLAALGLERSVLQTFRDLVVHTPHTTVRYTLPWTFSTFDYQELCSLLHSQNTAEFETATVQGLGDASGPGAPITVRTDRGEVSAGLVVDALGWQRVLSAQRCRPPAAPLSRGLEVKASGRSNEMELWVERSIVPAGYGWSFPAQDEVRVGVGSYDSGFHVKQPTVDLADRLGRDTVNYQGNWIPHRLHDATEDNVFFVGDSAGPARGTFSFRCQSTATSR</sequence>
<dbReference type="EMBL" id="LAZR01054635">
    <property type="protein sequence ID" value="KKK78131.1"/>
    <property type="molecule type" value="Genomic_DNA"/>
</dbReference>
<dbReference type="InterPro" id="IPR050407">
    <property type="entry name" value="Geranylgeranyl_reductase"/>
</dbReference>
<dbReference type="SUPFAM" id="SSF51905">
    <property type="entry name" value="FAD/NAD(P)-binding domain"/>
    <property type="match status" value="1"/>
</dbReference>
<dbReference type="Gene3D" id="3.50.50.60">
    <property type="entry name" value="FAD/NAD(P)-binding domain"/>
    <property type="match status" value="1"/>
</dbReference>